<dbReference type="InterPro" id="IPR025354">
    <property type="entry name" value="DUF4258"/>
</dbReference>
<dbReference type="Proteomes" id="UP000075515">
    <property type="component" value="Unassembled WGS sequence"/>
</dbReference>
<dbReference type="Pfam" id="PF14076">
    <property type="entry name" value="DUF4258"/>
    <property type="match status" value="1"/>
</dbReference>
<dbReference type="AlphaFoldDB" id="A0A150STT6"/>
<reference evidence="1 2" key="1">
    <citation type="submission" date="2014-02" db="EMBL/GenBank/DDBJ databases">
        <title>The small core and large imbalanced accessory genome model reveals a collaborative survival strategy of Sorangium cellulosum strains in nature.</title>
        <authorList>
            <person name="Han K."/>
            <person name="Peng R."/>
            <person name="Blom J."/>
            <person name="Li Y.-Z."/>
        </authorList>
    </citation>
    <scope>NUCLEOTIDE SEQUENCE [LARGE SCALE GENOMIC DNA]</scope>
    <source>
        <strain evidence="1 2">So0149</strain>
    </source>
</reference>
<sequence length="95" mass="10382">MTSRKLVFSAHAIKRMLQRGFSEADVASVLAGGEVLESYPDDTPYPSFLLLGFVAGRAVHVVAADRPDAAETIVITVYEPDRGLWDATFRKRIGS</sequence>
<gene>
    <name evidence="1" type="ORF">BE18_39060</name>
</gene>
<organism evidence="1 2">
    <name type="scientific">Sorangium cellulosum</name>
    <name type="common">Polyangium cellulosum</name>
    <dbReference type="NCBI Taxonomy" id="56"/>
    <lineage>
        <taxon>Bacteria</taxon>
        <taxon>Pseudomonadati</taxon>
        <taxon>Myxococcota</taxon>
        <taxon>Polyangia</taxon>
        <taxon>Polyangiales</taxon>
        <taxon>Polyangiaceae</taxon>
        <taxon>Sorangium</taxon>
    </lineage>
</organism>
<evidence type="ECO:0000313" key="1">
    <source>
        <dbReference type="EMBL" id="KYF81813.1"/>
    </source>
</evidence>
<comment type="caution">
    <text evidence="1">The sequence shown here is derived from an EMBL/GenBank/DDBJ whole genome shotgun (WGS) entry which is preliminary data.</text>
</comment>
<protein>
    <recommendedName>
        <fullName evidence="3">DUF4258 domain-containing protein</fullName>
    </recommendedName>
</protein>
<proteinExistence type="predicted"/>
<evidence type="ECO:0000313" key="2">
    <source>
        <dbReference type="Proteomes" id="UP000075515"/>
    </source>
</evidence>
<dbReference type="EMBL" id="JEMC01003366">
    <property type="protein sequence ID" value="KYF81813.1"/>
    <property type="molecule type" value="Genomic_DNA"/>
</dbReference>
<evidence type="ECO:0008006" key="3">
    <source>
        <dbReference type="Google" id="ProtNLM"/>
    </source>
</evidence>
<accession>A0A150STT6</accession>
<name>A0A150STT6_SORCE</name>